<dbReference type="EMBL" id="OZ021738">
    <property type="protein sequence ID" value="CAK9320598.1"/>
    <property type="molecule type" value="Genomic_DNA"/>
</dbReference>
<protein>
    <submittedName>
        <fullName evidence="2">Uncharacterized protein</fullName>
    </submittedName>
</protein>
<sequence length="137" mass="15656">MICKGHWNRILPRNLLLLDCFTVNNIIPSFLHFFFLSSIQRGGPFLRCECVQEHVIVSLLLSHVDFPAPSLVGSIPRKHDVKLICMTILPKRRRTPLCVTEQKAVVSSSMRDPTQIHESLLLYLPTLFSSFLNLLES</sequence>
<keyword evidence="3" id="KW-1185">Reference proteome</keyword>
<reference evidence="2 3" key="1">
    <citation type="submission" date="2024-03" db="EMBL/GenBank/DDBJ databases">
        <authorList>
            <person name="Gkanogiannis A."/>
            <person name="Becerra Lopez-Lavalle L."/>
        </authorList>
    </citation>
    <scope>NUCLEOTIDE SEQUENCE [LARGE SCALE GENOMIC DNA]</scope>
</reference>
<dbReference type="Proteomes" id="UP001642487">
    <property type="component" value="Chromosome 4"/>
</dbReference>
<evidence type="ECO:0000313" key="2">
    <source>
        <dbReference type="EMBL" id="CAK9320598.1"/>
    </source>
</evidence>
<accession>A0ABP0YJE9</accession>
<name>A0ABP0YJE9_9ROSI</name>
<organism evidence="2 3">
    <name type="scientific">Citrullus colocynthis</name>
    <name type="common">colocynth</name>
    <dbReference type="NCBI Taxonomy" id="252529"/>
    <lineage>
        <taxon>Eukaryota</taxon>
        <taxon>Viridiplantae</taxon>
        <taxon>Streptophyta</taxon>
        <taxon>Embryophyta</taxon>
        <taxon>Tracheophyta</taxon>
        <taxon>Spermatophyta</taxon>
        <taxon>Magnoliopsida</taxon>
        <taxon>eudicotyledons</taxon>
        <taxon>Gunneridae</taxon>
        <taxon>Pentapetalae</taxon>
        <taxon>rosids</taxon>
        <taxon>fabids</taxon>
        <taxon>Cucurbitales</taxon>
        <taxon>Cucurbitaceae</taxon>
        <taxon>Benincaseae</taxon>
        <taxon>Citrullus</taxon>
    </lineage>
</organism>
<keyword evidence="1" id="KW-0812">Transmembrane</keyword>
<keyword evidence="1" id="KW-1133">Transmembrane helix</keyword>
<feature type="transmembrane region" description="Helical" evidence="1">
    <location>
        <begin position="15"/>
        <end position="37"/>
    </location>
</feature>
<evidence type="ECO:0000256" key="1">
    <source>
        <dbReference type="SAM" id="Phobius"/>
    </source>
</evidence>
<gene>
    <name evidence="2" type="ORF">CITCOLO1_LOCUS12650</name>
</gene>
<keyword evidence="1" id="KW-0472">Membrane</keyword>
<proteinExistence type="predicted"/>
<evidence type="ECO:0000313" key="3">
    <source>
        <dbReference type="Proteomes" id="UP001642487"/>
    </source>
</evidence>